<dbReference type="PRINTS" id="PR00069">
    <property type="entry name" value="ALDKETRDTASE"/>
</dbReference>
<evidence type="ECO:0000259" key="1">
    <source>
        <dbReference type="Pfam" id="PF00248"/>
    </source>
</evidence>
<reference evidence="2 3" key="1">
    <citation type="submission" date="2017-12" db="EMBL/GenBank/DDBJ databases">
        <title>Sequencing, de novo assembly and annotation of complete genome of a new Thraustochytrid species, strain FCC1311.</title>
        <authorList>
            <person name="Sedici K."/>
            <person name="Godart F."/>
            <person name="Aiese Cigliano R."/>
            <person name="Sanseverino W."/>
            <person name="Barakat M."/>
            <person name="Ortet P."/>
            <person name="Marechal E."/>
            <person name="Cagnac O."/>
            <person name="Amato A."/>
        </authorList>
    </citation>
    <scope>NUCLEOTIDE SEQUENCE [LARGE SCALE GENOMIC DNA]</scope>
</reference>
<dbReference type="InterPro" id="IPR044479">
    <property type="entry name" value="LGALDH-like"/>
</dbReference>
<keyword evidence="3" id="KW-1185">Reference proteome</keyword>
<dbReference type="InterPro" id="IPR020471">
    <property type="entry name" value="AKR"/>
</dbReference>
<dbReference type="CDD" id="cd19163">
    <property type="entry name" value="AKR_galDH"/>
    <property type="match status" value="1"/>
</dbReference>
<dbReference type="SUPFAM" id="SSF51430">
    <property type="entry name" value="NAD(P)-linked oxidoreductase"/>
    <property type="match status" value="1"/>
</dbReference>
<feature type="domain" description="NADP-dependent oxidoreductase" evidence="1">
    <location>
        <begin position="42"/>
        <end position="311"/>
    </location>
</feature>
<dbReference type="GO" id="GO:0005829">
    <property type="term" value="C:cytosol"/>
    <property type="evidence" value="ECO:0007669"/>
    <property type="project" value="TreeGrafter"/>
</dbReference>
<dbReference type="EMBL" id="BEYU01000177">
    <property type="protein sequence ID" value="GBG34023.1"/>
    <property type="molecule type" value="Genomic_DNA"/>
</dbReference>
<evidence type="ECO:0000313" key="3">
    <source>
        <dbReference type="Proteomes" id="UP000241890"/>
    </source>
</evidence>
<dbReference type="AlphaFoldDB" id="A0A2R5GZ44"/>
<sequence>MAQRVSTFVEGFHEAAACARMPYRALRPWREGEATEPRISALGLGGSPFGDVYGEVPQESVDAVVECAIRGGVNVIDTAYWYGQGASESRLGKALQKIPREAYYLHSKCGRYEKDVRKMFDFSAERTLRAVDEALRRLGVEYLDCMQIHDPEYAPSLDVILEETLPALQKAKDAGKIRKIGITGYPLALHRELLKRSTVQIDTCLFYCHYSLNDTSLFDDQELFTLLRDKDVGWLNASPISMGLLSGGDPPKWHPASAEVKTACQTAAKICREKSVSLPKLAIDFALRNTQVPCTLSGAATKEIMQANLETAYSAGKLSGVEQEVQTELRERVFATLSQPSWEGVEVAQYHELLQRAKETGEAGATLSTN</sequence>
<dbReference type="OrthoDB" id="243313at2759"/>
<dbReference type="InterPro" id="IPR036812">
    <property type="entry name" value="NAD(P)_OxRdtase_dom_sf"/>
</dbReference>
<name>A0A2R5GZ44_9STRA</name>
<protein>
    <submittedName>
        <fullName evidence="2">L-galactose dehydrogenase</fullName>
    </submittedName>
</protein>
<dbReference type="Pfam" id="PF00248">
    <property type="entry name" value="Aldo_ket_red"/>
    <property type="match status" value="1"/>
</dbReference>
<dbReference type="Gene3D" id="3.20.20.100">
    <property type="entry name" value="NADP-dependent oxidoreductase domain"/>
    <property type="match status" value="1"/>
</dbReference>
<organism evidence="2 3">
    <name type="scientific">Hondaea fermentalgiana</name>
    <dbReference type="NCBI Taxonomy" id="2315210"/>
    <lineage>
        <taxon>Eukaryota</taxon>
        <taxon>Sar</taxon>
        <taxon>Stramenopiles</taxon>
        <taxon>Bigyra</taxon>
        <taxon>Labyrinthulomycetes</taxon>
        <taxon>Thraustochytrida</taxon>
        <taxon>Thraustochytriidae</taxon>
        <taxon>Hondaea</taxon>
    </lineage>
</organism>
<proteinExistence type="predicted"/>
<dbReference type="Proteomes" id="UP000241890">
    <property type="component" value="Unassembled WGS sequence"/>
</dbReference>
<dbReference type="PANTHER" id="PTHR42686">
    <property type="entry name" value="GH17980P-RELATED"/>
    <property type="match status" value="1"/>
</dbReference>
<comment type="caution">
    <text evidence="2">The sequence shown here is derived from an EMBL/GenBank/DDBJ whole genome shotgun (WGS) entry which is preliminary data.</text>
</comment>
<evidence type="ECO:0000313" key="2">
    <source>
        <dbReference type="EMBL" id="GBG34023.1"/>
    </source>
</evidence>
<accession>A0A2R5GZ44</accession>
<dbReference type="InterPro" id="IPR023210">
    <property type="entry name" value="NADP_OxRdtase_dom"/>
</dbReference>
<dbReference type="InParanoid" id="A0A2R5GZ44"/>
<dbReference type="PANTHER" id="PTHR42686:SF1">
    <property type="entry name" value="GH17980P-RELATED"/>
    <property type="match status" value="1"/>
</dbReference>
<dbReference type="GO" id="GO:0010349">
    <property type="term" value="F:L-galactose dehydrogenase activity"/>
    <property type="evidence" value="ECO:0007669"/>
    <property type="project" value="InterPro"/>
</dbReference>
<gene>
    <name evidence="2" type="ORF">FCC1311_102462</name>
</gene>